<organism evidence="1 2">
    <name type="scientific">Sporosarcina saromensis</name>
    <dbReference type="NCBI Taxonomy" id="359365"/>
    <lineage>
        <taxon>Bacteria</taxon>
        <taxon>Bacillati</taxon>
        <taxon>Bacillota</taxon>
        <taxon>Bacilli</taxon>
        <taxon>Bacillales</taxon>
        <taxon>Caryophanaceae</taxon>
        <taxon>Sporosarcina</taxon>
    </lineage>
</organism>
<evidence type="ECO:0000313" key="1">
    <source>
        <dbReference type="EMBL" id="MDW0114815.1"/>
    </source>
</evidence>
<proteinExistence type="predicted"/>
<keyword evidence="2" id="KW-1185">Reference proteome</keyword>
<gene>
    <name evidence="1" type="ORF">QT711_16585</name>
</gene>
<comment type="caution">
    <text evidence="1">The sequence shown here is derived from an EMBL/GenBank/DDBJ whole genome shotgun (WGS) entry which is preliminary data.</text>
</comment>
<protein>
    <recommendedName>
        <fullName evidence="3">Repeat domain-containing protein</fullName>
    </recommendedName>
</protein>
<dbReference type="EMBL" id="JAUBDI010000022">
    <property type="protein sequence ID" value="MDW0114815.1"/>
    <property type="molecule type" value="Genomic_DNA"/>
</dbReference>
<accession>A0ABU4GCV9</accession>
<reference evidence="1 2" key="1">
    <citation type="submission" date="2023-06" db="EMBL/GenBank/DDBJ databases">
        <title>Sporosarcina sp. nov., isolated from Korean traditional fermented seafood 'Jeotgal'.</title>
        <authorList>
            <person name="Yang A.I."/>
            <person name="Shin N.-R."/>
        </authorList>
    </citation>
    <scope>NUCLEOTIDE SEQUENCE [LARGE SCALE GENOMIC DNA]</scope>
    <source>
        <strain evidence="1 2">KCTC13119</strain>
    </source>
</reference>
<dbReference type="Proteomes" id="UP001282284">
    <property type="component" value="Unassembled WGS sequence"/>
</dbReference>
<dbReference type="RefSeq" id="WP_317946131.1">
    <property type="nucleotide sequence ID" value="NZ_JAUBDI010000022.1"/>
</dbReference>
<evidence type="ECO:0008006" key="3">
    <source>
        <dbReference type="Google" id="ProtNLM"/>
    </source>
</evidence>
<name>A0ABU4GCV9_9BACL</name>
<evidence type="ECO:0000313" key="2">
    <source>
        <dbReference type="Proteomes" id="UP001282284"/>
    </source>
</evidence>
<sequence>MENFRLGANGSIQHFPFWINVSNESYWPQLIYRDINQDGEKELIIILTKGYGTGIILQDVHVLHNTETNFGDVYREMIVDNLLAILLKNVKTK</sequence>